<feature type="compositionally biased region" description="Polar residues" evidence="7">
    <location>
        <begin position="288"/>
        <end position="308"/>
    </location>
</feature>
<dbReference type="EMBL" id="DF973859">
    <property type="protein sequence ID" value="GAU41338.1"/>
    <property type="molecule type" value="Genomic_DNA"/>
</dbReference>
<dbReference type="Gene3D" id="3.30.1330.80">
    <property type="entry name" value="Hypothetical protein, similar to alpha- acetolactate decarboxylase, domain 2"/>
    <property type="match status" value="1"/>
</dbReference>
<dbReference type="Pfam" id="PF03479">
    <property type="entry name" value="PCC"/>
    <property type="match status" value="1"/>
</dbReference>
<evidence type="ECO:0000256" key="4">
    <source>
        <dbReference type="ARBA" id="ARBA00023163"/>
    </source>
</evidence>
<accession>A0A2Z6N9D2</accession>
<evidence type="ECO:0000313" key="10">
    <source>
        <dbReference type="Proteomes" id="UP000242715"/>
    </source>
</evidence>
<dbReference type="Proteomes" id="UP000242715">
    <property type="component" value="Unassembled WGS sequence"/>
</dbReference>
<name>A0A2Z6N9D2_TRISU</name>
<feature type="compositionally biased region" description="Polar residues" evidence="7">
    <location>
        <begin position="35"/>
        <end position="48"/>
    </location>
</feature>
<keyword evidence="2 6" id="KW-0805">Transcription regulation</keyword>
<dbReference type="CDD" id="cd11378">
    <property type="entry name" value="DUF296"/>
    <property type="match status" value="1"/>
</dbReference>
<keyword evidence="4 6" id="KW-0804">Transcription</keyword>
<dbReference type="PRINTS" id="PR00929">
    <property type="entry name" value="ATHOOK"/>
</dbReference>
<dbReference type="PROSITE" id="PS51742">
    <property type="entry name" value="PPC"/>
    <property type="match status" value="1"/>
</dbReference>
<protein>
    <recommendedName>
        <fullName evidence="6">AT-hook motif nuclear-localized protein</fullName>
    </recommendedName>
</protein>
<dbReference type="InterPro" id="IPR039605">
    <property type="entry name" value="AHL"/>
</dbReference>
<keyword evidence="3 6" id="KW-0238">DNA-binding</keyword>
<proteinExistence type="predicted"/>
<comment type="subcellular location">
    <subcellularLocation>
        <location evidence="6">Nucleus</location>
    </subcellularLocation>
</comment>
<feature type="region of interest" description="Disordered" evidence="7">
    <location>
        <begin position="267"/>
        <end position="328"/>
    </location>
</feature>
<dbReference type="PANTHER" id="PTHR31500:SF9">
    <property type="entry name" value="AT-HOOK MOTIF NUCLEAR-LOCALIZED PROTEIN 9"/>
    <property type="match status" value="1"/>
</dbReference>
<evidence type="ECO:0000256" key="6">
    <source>
        <dbReference type="RuleBase" id="RU367031"/>
    </source>
</evidence>
<evidence type="ECO:0000256" key="1">
    <source>
        <dbReference type="ARBA" id="ARBA00003687"/>
    </source>
</evidence>
<feature type="region of interest" description="Disordered" evidence="7">
    <location>
        <begin position="69"/>
        <end position="149"/>
    </location>
</feature>
<organism evidence="9 10">
    <name type="scientific">Trifolium subterraneum</name>
    <name type="common">Subterranean clover</name>
    <dbReference type="NCBI Taxonomy" id="3900"/>
    <lineage>
        <taxon>Eukaryota</taxon>
        <taxon>Viridiplantae</taxon>
        <taxon>Streptophyta</taxon>
        <taxon>Embryophyta</taxon>
        <taxon>Tracheophyta</taxon>
        <taxon>Spermatophyta</taxon>
        <taxon>Magnoliopsida</taxon>
        <taxon>eudicotyledons</taxon>
        <taxon>Gunneridae</taxon>
        <taxon>Pentapetalae</taxon>
        <taxon>rosids</taxon>
        <taxon>fabids</taxon>
        <taxon>Fabales</taxon>
        <taxon>Fabaceae</taxon>
        <taxon>Papilionoideae</taxon>
        <taxon>50 kb inversion clade</taxon>
        <taxon>NPAAA clade</taxon>
        <taxon>Hologalegina</taxon>
        <taxon>IRL clade</taxon>
        <taxon>Trifolieae</taxon>
        <taxon>Trifolium</taxon>
    </lineage>
</organism>
<comment type="domain">
    <text evidence="6">The PPC domain mediates interactions between AHL proteins.</text>
</comment>
<reference evidence="10" key="1">
    <citation type="journal article" date="2017" name="Front. Plant Sci.">
        <title>Climate Clever Clovers: New Paradigm to Reduce the Environmental Footprint of Ruminants by Breeding Low Methanogenic Forages Utilizing Haplotype Variation.</title>
        <authorList>
            <person name="Kaur P."/>
            <person name="Appels R."/>
            <person name="Bayer P.E."/>
            <person name="Keeble-Gagnere G."/>
            <person name="Wang J."/>
            <person name="Hirakawa H."/>
            <person name="Shirasawa K."/>
            <person name="Vercoe P."/>
            <person name="Stefanova K."/>
            <person name="Durmic Z."/>
            <person name="Nichols P."/>
            <person name="Revell C."/>
            <person name="Isobe S.N."/>
            <person name="Edwards D."/>
            <person name="Erskine W."/>
        </authorList>
    </citation>
    <scope>NUCLEOTIDE SEQUENCE [LARGE SCALE GENOMIC DNA]</scope>
    <source>
        <strain evidence="10">cv. Daliak</strain>
    </source>
</reference>
<feature type="domain" description="PPC" evidence="8">
    <location>
        <begin position="152"/>
        <end position="301"/>
    </location>
</feature>
<sequence>MDHGDHMALPGSASYYMQQRGLAGSGAQPELHVSPSFSQLSNSNLPFQSSIGGGSNIGSTLPLESLPISSQGVNVSGPTGVPSGETVKRKRGRPRKYGSDRVVSLALSPSPAPSSNPGTVTQGGPKRGRGRPPGSGKKQQLASFGESMPGSAGVGFTPHVVHVAIGEDISTKVIALSQVRARALCVLSGFGSVSAVTLGQPSSSGGTVQYEGHFEILSLSGSLLPTENGSIRDRAGGISVMLSSPEGRVMIGTFLWGRLNAKNKKKESSEDAEGVVESVHQGAHNPGALNSISPNQNLTPTSSLSPWSAASRPMDMRNSHGDIDLMRG</sequence>
<dbReference type="GO" id="GO:0005634">
    <property type="term" value="C:nucleus"/>
    <property type="evidence" value="ECO:0007669"/>
    <property type="project" value="UniProtKB-SubCell"/>
</dbReference>
<feature type="region of interest" description="Disordered" evidence="7">
    <location>
        <begin position="20"/>
        <end position="53"/>
    </location>
</feature>
<evidence type="ECO:0000256" key="3">
    <source>
        <dbReference type="ARBA" id="ARBA00023125"/>
    </source>
</evidence>
<dbReference type="OrthoDB" id="688543at2759"/>
<evidence type="ECO:0000313" key="9">
    <source>
        <dbReference type="EMBL" id="GAU41338.1"/>
    </source>
</evidence>
<evidence type="ECO:0000256" key="2">
    <source>
        <dbReference type="ARBA" id="ARBA00023015"/>
    </source>
</evidence>
<feature type="compositionally biased region" description="Low complexity" evidence="7">
    <location>
        <begin position="104"/>
        <end position="115"/>
    </location>
</feature>
<evidence type="ECO:0000256" key="7">
    <source>
        <dbReference type="SAM" id="MobiDB-lite"/>
    </source>
</evidence>
<dbReference type="GO" id="GO:0003680">
    <property type="term" value="F:minor groove of adenine-thymine-rich DNA binding"/>
    <property type="evidence" value="ECO:0007669"/>
    <property type="project" value="UniProtKB-UniRule"/>
</dbReference>
<gene>
    <name evidence="9" type="ORF">TSUD_179510</name>
</gene>
<dbReference type="PANTHER" id="PTHR31500">
    <property type="entry name" value="AT-HOOK MOTIF NUCLEAR-LOCALIZED PROTEIN 9"/>
    <property type="match status" value="1"/>
</dbReference>
<evidence type="ECO:0000256" key="5">
    <source>
        <dbReference type="ARBA" id="ARBA00023242"/>
    </source>
</evidence>
<dbReference type="AlphaFoldDB" id="A0A2Z6N9D2"/>
<comment type="function">
    <text evidence="1 6">Transcription factor that specifically binds AT-rich DNA sequences related to the nuclear matrix attachment regions (MARs).</text>
</comment>
<dbReference type="InterPro" id="IPR017956">
    <property type="entry name" value="AT_hook_DNA-bd_motif"/>
</dbReference>
<dbReference type="InterPro" id="IPR005175">
    <property type="entry name" value="PPC_dom"/>
</dbReference>
<keyword evidence="5 6" id="KW-0539">Nucleus</keyword>
<keyword evidence="10" id="KW-1185">Reference proteome</keyword>
<dbReference type="SUPFAM" id="SSF117856">
    <property type="entry name" value="AF0104/ALDC/Ptd012-like"/>
    <property type="match status" value="1"/>
</dbReference>
<evidence type="ECO:0000259" key="8">
    <source>
        <dbReference type="PROSITE" id="PS51742"/>
    </source>
</evidence>
<dbReference type="SMART" id="SM00384">
    <property type="entry name" value="AT_hook"/>
    <property type="match status" value="2"/>
</dbReference>
<feature type="compositionally biased region" description="Basic and acidic residues" evidence="7">
    <location>
        <begin position="314"/>
        <end position="328"/>
    </location>
</feature>